<dbReference type="AlphaFoldDB" id="A0A225VRY6"/>
<name>A0A225VRY6_9STRA</name>
<dbReference type="EMBL" id="NBNE01003603">
    <property type="protein sequence ID" value="OWZ07280.1"/>
    <property type="molecule type" value="Genomic_DNA"/>
</dbReference>
<feature type="compositionally biased region" description="Basic and acidic residues" evidence="1">
    <location>
        <begin position="178"/>
        <end position="189"/>
    </location>
</feature>
<dbReference type="InterPro" id="IPR043502">
    <property type="entry name" value="DNA/RNA_pol_sf"/>
</dbReference>
<dbReference type="Proteomes" id="UP000198211">
    <property type="component" value="Unassembled WGS sequence"/>
</dbReference>
<feature type="compositionally biased region" description="Acidic residues" evidence="1">
    <location>
        <begin position="13"/>
        <end position="29"/>
    </location>
</feature>
<feature type="compositionally biased region" description="Polar residues" evidence="1">
    <location>
        <begin position="149"/>
        <end position="158"/>
    </location>
</feature>
<feature type="compositionally biased region" description="Polar residues" evidence="1">
    <location>
        <begin position="412"/>
        <end position="426"/>
    </location>
</feature>
<dbReference type="Gene3D" id="3.10.10.10">
    <property type="entry name" value="HIV Type 1 Reverse Transcriptase, subunit A, domain 1"/>
    <property type="match status" value="1"/>
</dbReference>
<proteinExistence type="predicted"/>
<feature type="compositionally biased region" description="Basic and acidic residues" evidence="1">
    <location>
        <begin position="462"/>
        <end position="479"/>
    </location>
</feature>
<dbReference type="SUPFAM" id="SSF56672">
    <property type="entry name" value="DNA/RNA polymerases"/>
    <property type="match status" value="1"/>
</dbReference>
<gene>
    <name evidence="2" type="ORF">PHMEG_00020346</name>
</gene>
<reference evidence="3" key="1">
    <citation type="submission" date="2017-03" db="EMBL/GenBank/DDBJ databases">
        <title>Phytopthora megakarya and P. palmivora, two closely related causual agents of cacao black pod achieved similar genome size and gene model numbers by different mechanisms.</title>
        <authorList>
            <person name="Ali S."/>
            <person name="Shao J."/>
            <person name="Larry D.J."/>
            <person name="Kronmiller B."/>
            <person name="Shen D."/>
            <person name="Strem M.D."/>
            <person name="Melnick R.L."/>
            <person name="Guiltinan M.J."/>
            <person name="Tyler B.M."/>
            <person name="Meinhardt L.W."/>
            <person name="Bailey B.A."/>
        </authorList>
    </citation>
    <scope>NUCLEOTIDE SEQUENCE [LARGE SCALE GENOMIC DNA]</scope>
    <source>
        <strain evidence="3">zdho120</strain>
    </source>
</reference>
<feature type="region of interest" description="Disordered" evidence="1">
    <location>
        <begin position="1"/>
        <end position="36"/>
    </location>
</feature>
<evidence type="ECO:0000313" key="2">
    <source>
        <dbReference type="EMBL" id="OWZ07280.1"/>
    </source>
</evidence>
<accession>A0A225VRY6</accession>
<sequence length="1021" mass="113482">MTPITERSVSFDDSVDYSDAKEDDEEDFLEEKAPVSELSEGAVLSVGHSAGVKALARNSPENGKNETAVGGWEGNFSVNRFSTSNQQRFPSDAALDDWAPADAGTALRKRKKKLRATFGVEEIAPGGQVVARQAFMPADPSQVPLPQTPVKQNESSTGGSKGSPYMHHSHMVTSRSASRQDRVVKDNEASRLTSNVYKGPAQQSDRRYDLIEDSSDNGNDLLDVDYLEGDLTEEWTHRTWKLLRDTFIKYYCAKFNQSAKARYYSAKREDKEHVCDNLHRFNGYARNTGVQFENCGGEAKDHVEHFLDTCDDRGLEERLCHVWVKDIHDLEVMINDILKRRDRITKRDSSVRRSSGQDGGYRRDSSRNEDSRSSYRRDNHYRDDHRRDELPRVAVSTENSLADASSDLVTALNETSVGPQTRQSGSYDHGYEANEDSFGDEERLDDEGRYSNRGSEYDYAGEDDRGHVAAANDHERRAAPEGTFARSDNRRPKGDGHSNNDRGFTRDNRNGRRQYGPYEASMMLESVTPSTNSLASSGRKLTKNDLTPILEIVLAEHEVDADYLFACAAEVKWPEDREMGFVNTTEIVEGNDGSLDENEADKLAVEEYGGYLTEASASGERLVWWSSQRYDKRKRMRAVVMGAIDDTRTRILAGVDVVLGTDFMIPADVVFDLFHGTARLPDEVTMPLVKSAGAADDEPNGVLVVGGVTEDLYVPRDGDGNPQGHACVGPLDERVGWDSPVLQAFLCGPMDTAKESSHVKWDDTLLQKEKDLYECCEANKGLGGAQKFMLDHPESDDRGDGASYRYSVKTYDDSEASVAAGLDEEIDGKPDTRATEFSDAGDDKIDPAEDSGDMLELTYISVIQAIEAEIASDYRSDDDALCEHIPNEMELAGYAHELAFLPDLTEPSSTVLDYTGPNVTNETYGVVCGIDVQGHMPIKQRALWTPLRVLEKLYELLKGLLRAGLITFSDSPWASPIVIVLKTNGVDIRLCIDYKRVNAVTTIMEYAMPLVDALLTAMEGY</sequence>
<keyword evidence="3" id="KW-1185">Reference proteome</keyword>
<organism evidence="2 3">
    <name type="scientific">Phytophthora megakarya</name>
    <dbReference type="NCBI Taxonomy" id="4795"/>
    <lineage>
        <taxon>Eukaryota</taxon>
        <taxon>Sar</taxon>
        <taxon>Stramenopiles</taxon>
        <taxon>Oomycota</taxon>
        <taxon>Peronosporomycetes</taxon>
        <taxon>Peronosporales</taxon>
        <taxon>Peronosporaceae</taxon>
        <taxon>Phytophthora</taxon>
    </lineage>
</organism>
<dbReference type="PANTHER" id="PTHR33064">
    <property type="entry name" value="POL PROTEIN"/>
    <property type="match status" value="1"/>
</dbReference>
<dbReference type="InterPro" id="IPR051320">
    <property type="entry name" value="Viral_Replic_Matur_Polypro"/>
</dbReference>
<feature type="region of interest" description="Disordered" evidence="1">
    <location>
        <begin position="827"/>
        <end position="849"/>
    </location>
</feature>
<feature type="compositionally biased region" description="Basic and acidic residues" evidence="1">
    <location>
        <begin position="827"/>
        <end position="847"/>
    </location>
</feature>
<feature type="compositionally biased region" description="Acidic residues" evidence="1">
    <location>
        <begin position="433"/>
        <end position="445"/>
    </location>
</feature>
<comment type="caution">
    <text evidence="2">The sequence shown here is derived from an EMBL/GenBank/DDBJ whole genome shotgun (WGS) entry which is preliminary data.</text>
</comment>
<dbReference type="PANTHER" id="PTHR33064:SF37">
    <property type="entry name" value="RIBONUCLEASE H"/>
    <property type="match status" value="1"/>
</dbReference>
<feature type="region of interest" description="Disordered" evidence="1">
    <location>
        <begin position="345"/>
        <end position="514"/>
    </location>
</feature>
<evidence type="ECO:0008006" key="4">
    <source>
        <dbReference type="Google" id="ProtNLM"/>
    </source>
</evidence>
<feature type="compositionally biased region" description="Basic and acidic residues" evidence="1">
    <location>
        <begin position="487"/>
        <end position="510"/>
    </location>
</feature>
<feature type="compositionally biased region" description="Basic and acidic residues" evidence="1">
    <location>
        <begin position="360"/>
        <end position="391"/>
    </location>
</feature>
<evidence type="ECO:0000313" key="3">
    <source>
        <dbReference type="Proteomes" id="UP000198211"/>
    </source>
</evidence>
<feature type="region of interest" description="Disordered" evidence="1">
    <location>
        <begin position="139"/>
        <end position="214"/>
    </location>
</feature>
<protein>
    <recommendedName>
        <fullName evidence="4">Reverse transcriptase</fullName>
    </recommendedName>
</protein>
<evidence type="ECO:0000256" key="1">
    <source>
        <dbReference type="SAM" id="MobiDB-lite"/>
    </source>
</evidence>